<protein>
    <submittedName>
        <fullName evidence="3">Uncharacterized protein</fullName>
    </submittedName>
</protein>
<dbReference type="AlphaFoldDB" id="A0A7R9U0C1"/>
<feature type="region of interest" description="Disordered" evidence="1">
    <location>
        <begin position="229"/>
        <end position="257"/>
    </location>
</feature>
<feature type="transmembrane region" description="Helical" evidence="2">
    <location>
        <begin position="144"/>
        <end position="162"/>
    </location>
</feature>
<reference evidence="3" key="1">
    <citation type="submission" date="2021-01" db="EMBL/GenBank/DDBJ databases">
        <authorList>
            <person name="Corre E."/>
            <person name="Pelletier E."/>
            <person name="Niang G."/>
            <person name="Scheremetjew M."/>
            <person name="Finn R."/>
            <person name="Kale V."/>
            <person name="Holt S."/>
            <person name="Cochrane G."/>
            <person name="Meng A."/>
            <person name="Brown T."/>
            <person name="Cohen L."/>
        </authorList>
    </citation>
    <scope>NUCLEOTIDE SEQUENCE</scope>
    <source>
        <strain evidence="3">CCMP1413</strain>
    </source>
</reference>
<gene>
    <name evidence="3" type="ORF">PCOL08062_LOCUS11950</name>
</gene>
<feature type="transmembrane region" description="Helical" evidence="2">
    <location>
        <begin position="427"/>
        <end position="448"/>
    </location>
</feature>
<keyword evidence="2" id="KW-1133">Transmembrane helix</keyword>
<feature type="transmembrane region" description="Helical" evidence="2">
    <location>
        <begin position="174"/>
        <end position="203"/>
    </location>
</feature>
<name>A0A7R9U0C1_9VIRI</name>
<feature type="compositionally biased region" description="Pro residues" evidence="1">
    <location>
        <begin position="229"/>
        <end position="242"/>
    </location>
</feature>
<sequence>MLPAGQSSLAAADASPHEAEGRGEPYAVPVGFEEAYEDGTYDDAQQEDEGGAPPRPVGLPPVAPEAAAQMAAQMAAPAPYLGANATMAMPTAPPPPQMRRPPTSHVQIGCGRCAIKMSRVTFINVMLALVLWVVVYFLHSGELALCYPLFFIPTALFALIIWRRKYKLDTSSVAAQWGAGFCWACGIVFTELVVCALVVVLLASLLGVPEWCNEEGQCVKTMPPPGAGWALPPAPPSPPPAPGRGSGSGGDSHGGDAYEHGDYDDSGFVEVRRLQPVPWLLAMAICQFVVLAGFEEGLKFHMQRVARRARPDLASDTSTHVMGSMALALGFATNQGVLLTSFMSGERVQEEEEMRVDYAEILTVAAIVFAAGIPLHMLTSYYQGVVVAAKASRSEACRPWEAMRAPVIVRGAFLYGYPLWFGLLGGGAAVGTFLATGVVCCAIMFMLARRAEEGLPSDYLRRVGDLYSHLGYAVLDDNDTTDPDAVAGGDMEQGGATGGVVGSSDSMVLRGDMYTPSDGVDFQQGQQRA</sequence>
<feature type="transmembrane region" description="Helical" evidence="2">
    <location>
        <begin position="277"/>
        <end position="298"/>
    </location>
</feature>
<keyword evidence="2" id="KW-0472">Membrane</keyword>
<feature type="compositionally biased region" description="Pro residues" evidence="1">
    <location>
        <begin position="53"/>
        <end position="62"/>
    </location>
</feature>
<accession>A0A7R9U0C1</accession>
<evidence type="ECO:0000256" key="2">
    <source>
        <dbReference type="SAM" id="Phobius"/>
    </source>
</evidence>
<feature type="region of interest" description="Disordered" evidence="1">
    <location>
        <begin position="1"/>
        <end position="62"/>
    </location>
</feature>
<organism evidence="3">
    <name type="scientific">Prasinoderma coloniale</name>
    <dbReference type="NCBI Taxonomy" id="156133"/>
    <lineage>
        <taxon>Eukaryota</taxon>
        <taxon>Viridiplantae</taxon>
        <taxon>Prasinodermophyta</taxon>
        <taxon>Prasinodermophyceae</taxon>
        <taxon>Prasinodermales</taxon>
        <taxon>Prasinodermaceae</taxon>
        <taxon>Prasinoderma</taxon>
    </lineage>
</organism>
<feature type="transmembrane region" description="Helical" evidence="2">
    <location>
        <begin position="120"/>
        <end position="138"/>
    </location>
</feature>
<feature type="compositionally biased region" description="Acidic residues" evidence="1">
    <location>
        <begin position="34"/>
        <end position="50"/>
    </location>
</feature>
<dbReference type="EMBL" id="HBDZ01015482">
    <property type="protein sequence ID" value="CAD8250418.1"/>
    <property type="molecule type" value="Transcribed_RNA"/>
</dbReference>
<evidence type="ECO:0000256" key="1">
    <source>
        <dbReference type="SAM" id="MobiDB-lite"/>
    </source>
</evidence>
<proteinExistence type="predicted"/>
<feature type="transmembrane region" description="Helical" evidence="2">
    <location>
        <begin position="361"/>
        <end position="382"/>
    </location>
</feature>
<evidence type="ECO:0000313" key="3">
    <source>
        <dbReference type="EMBL" id="CAD8250418.1"/>
    </source>
</evidence>
<keyword evidence="2" id="KW-0812">Transmembrane</keyword>